<accession>A0A5E4EZ56</accession>
<feature type="transmembrane region" description="Helical" evidence="5">
    <location>
        <begin position="157"/>
        <end position="177"/>
    </location>
</feature>
<keyword evidence="9" id="KW-1185">Reference proteome</keyword>
<dbReference type="EMBL" id="JAJFAZ020000001">
    <property type="protein sequence ID" value="KAI5347791.1"/>
    <property type="molecule type" value="Genomic_DNA"/>
</dbReference>
<dbReference type="GO" id="GO:0016020">
    <property type="term" value="C:membrane"/>
    <property type="evidence" value="ECO:0007669"/>
    <property type="project" value="UniProtKB-SubCell"/>
</dbReference>
<feature type="transmembrane region" description="Helical" evidence="5">
    <location>
        <begin position="41"/>
        <end position="60"/>
    </location>
</feature>
<proteinExistence type="inferred from homology"/>
<dbReference type="OMA" id="CCAYIVY"/>
<name>A0A5E4EZ56_PRUDU</name>
<keyword evidence="3 5" id="KW-1133">Transmembrane helix</keyword>
<evidence type="ECO:0000313" key="6">
    <source>
        <dbReference type="EMBL" id="KAI5347791.1"/>
    </source>
</evidence>
<feature type="transmembrane region" description="Helical" evidence="5">
    <location>
        <begin position="101"/>
        <end position="122"/>
    </location>
</feature>
<organism evidence="7 8">
    <name type="scientific">Prunus dulcis</name>
    <name type="common">Almond</name>
    <name type="synonym">Amygdalus dulcis</name>
    <dbReference type="NCBI Taxonomy" id="3755"/>
    <lineage>
        <taxon>Eukaryota</taxon>
        <taxon>Viridiplantae</taxon>
        <taxon>Streptophyta</taxon>
        <taxon>Embryophyta</taxon>
        <taxon>Tracheophyta</taxon>
        <taxon>Spermatophyta</taxon>
        <taxon>Magnoliopsida</taxon>
        <taxon>eudicotyledons</taxon>
        <taxon>Gunneridae</taxon>
        <taxon>Pentapetalae</taxon>
        <taxon>rosids</taxon>
        <taxon>fabids</taxon>
        <taxon>Rosales</taxon>
        <taxon>Rosaceae</taxon>
        <taxon>Amygdaloideae</taxon>
        <taxon>Amygdaleae</taxon>
        <taxon>Prunus</taxon>
    </lineage>
</organism>
<dbReference type="PANTHER" id="PTHR23291">
    <property type="entry name" value="BAX INHIBITOR-RELATED"/>
    <property type="match status" value="1"/>
</dbReference>
<reference evidence="8" key="2">
    <citation type="journal article" date="2020" name="Plant J.">
        <title>Transposons played a major role in the diversification between the closely related almond and peach genomes: results from the almond genome sequence.</title>
        <authorList>
            <person name="Alioto T."/>
            <person name="Alexiou K.G."/>
            <person name="Bardil A."/>
            <person name="Barteri F."/>
            <person name="Castanera R."/>
            <person name="Cruz F."/>
            <person name="Dhingra A."/>
            <person name="Duval H."/>
            <person name="Fernandez I Marti A."/>
            <person name="Frias L."/>
            <person name="Galan B."/>
            <person name="Garcia J.L."/>
            <person name="Howad W."/>
            <person name="Gomez-Garrido J."/>
            <person name="Gut M."/>
            <person name="Julca I."/>
            <person name="Morata J."/>
            <person name="Puigdomenech P."/>
            <person name="Ribeca P."/>
            <person name="Rubio Cabetas M.J."/>
            <person name="Vlasova A."/>
            <person name="Wirthensohn M."/>
            <person name="Garcia-Mas J."/>
            <person name="Gabaldon T."/>
            <person name="Casacuberta J.M."/>
            <person name="Arus P."/>
        </authorList>
    </citation>
    <scope>NUCLEOTIDE SEQUENCE [LARGE SCALE GENOMIC DNA]</scope>
    <source>
        <strain evidence="8">cv. Texas</strain>
    </source>
</reference>
<sequence length="245" mass="27520">MALKFMKGRDLEAGRGQNGEQQLYPNQMETPQLRWAFIRKVYMIVAFQLLLTVGISYAVVSIPAIPQFVRSLAGTITFICIFIAAIAVTIALYYYHKKHPVNYVLLILFTILLSITVGFCCSFRPGKSILLAVILTATVVVSLTIYTFWAVKRGQDFSFLGPFLFAATLMLMVFGLIQIFFPLGPFSRMVYSALGALLCCAYIVYDTDNLIKRLSYDEYIFGALSIYIDVVQLFLFLLSLISGGR</sequence>
<comment type="similarity">
    <text evidence="5">Belongs to the BI1 family.</text>
</comment>
<reference evidence="6 9" key="3">
    <citation type="journal article" date="2022" name="G3 (Bethesda)">
        <title>Whole-genome sequence and methylome profiling of the almond [Prunus dulcis (Mill.) D.A. Webb] cultivar 'Nonpareil'.</title>
        <authorList>
            <person name="D'Amico-Willman K.M."/>
            <person name="Ouma W.Z."/>
            <person name="Meulia T."/>
            <person name="Sideli G.M."/>
            <person name="Gradziel T.M."/>
            <person name="Fresnedo-Ramirez J."/>
        </authorList>
    </citation>
    <scope>NUCLEOTIDE SEQUENCE [LARGE SCALE GENOMIC DNA]</scope>
    <source>
        <strain evidence="6">Clone GOH B32 T37-40</strain>
    </source>
</reference>
<dbReference type="InterPro" id="IPR006214">
    <property type="entry name" value="Bax_inhibitor_1-related"/>
</dbReference>
<dbReference type="Pfam" id="PF01027">
    <property type="entry name" value="Bax1-I"/>
    <property type="match status" value="1"/>
</dbReference>
<feature type="transmembrane region" description="Helical" evidence="5">
    <location>
        <begin position="72"/>
        <end position="95"/>
    </location>
</feature>
<dbReference type="Proteomes" id="UP001054821">
    <property type="component" value="Chromosome 1"/>
</dbReference>
<evidence type="ECO:0000256" key="4">
    <source>
        <dbReference type="ARBA" id="ARBA00023136"/>
    </source>
</evidence>
<evidence type="ECO:0000256" key="5">
    <source>
        <dbReference type="RuleBase" id="RU004379"/>
    </source>
</evidence>
<dbReference type="EMBL" id="CABIKO010000048">
    <property type="protein sequence ID" value="VVA20973.1"/>
    <property type="molecule type" value="Genomic_DNA"/>
</dbReference>
<dbReference type="InParanoid" id="A0A5E4EZ56"/>
<evidence type="ECO:0000313" key="8">
    <source>
        <dbReference type="Proteomes" id="UP000327085"/>
    </source>
</evidence>
<evidence type="ECO:0000313" key="9">
    <source>
        <dbReference type="Proteomes" id="UP001054821"/>
    </source>
</evidence>
<evidence type="ECO:0000256" key="1">
    <source>
        <dbReference type="ARBA" id="ARBA00004141"/>
    </source>
</evidence>
<feature type="transmembrane region" description="Helical" evidence="5">
    <location>
        <begin position="219"/>
        <end position="241"/>
    </location>
</feature>
<gene>
    <name evidence="7" type="ORF">ALMOND_2B025338</name>
    <name evidence="6" type="ORF">L3X38_000678</name>
</gene>
<protein>
    <submittedName>
        <fullName evidence="7">PREDICTED: BI1</fullName>
    </submittedName>
</protein>
<dbReference type="Proteomes" id="UP000327085">
    <property type="component" value="Chromosome 1"/>
</dbReference>
<feature type="transmembrane region" description="Helical" evidence="5">
    <location>
        <begin position="189"/>
        <end position="207"/>
    </location>
</feature>
<dbReference type="AlphaFoldDB" id="A0A5E4EZ56"/>
<comment type="subcellular location">
    <subcellularLocation>
        <location evidence="1">Membrane</location>
        <topology evidence="1">Multi-pass membrane protein</topology>
    </subcellularLocation>
</comment>
<keyword evidence="4 5" id="KW-0472">Membrane</keyword>
<evidence type="ECO:0000256" key="3">
    <source>
        <dbReference type="ARBA" id="ARBA00022989"/>
    </source>
</evidence>
<evidence type="ECO:0000313" key="7">
    <source>
        <dbReference type="EMBL" id="VVA20973.1"/>
    </source>
</evidence>
<reference evidence="7" key="1">
    <citation type="submission" date="2019-07" db="EMBL/GenBank/DDBJ databases">
        <authorList>
            <person name="Alioto T."/>
            <person name="Alioto T."/>
            <person name="Gomez Garrido J."/>
        </authorList>
    </citation>
    <scope>NUCLEOTIDE SEQUENCE</scope>
</reference>
<dbReference type="Gramene" id="VVA20973">
    <property type="protein sequence ID" value="VVA20973"/>
    <property type="gene ID" value="Prudul26B025338"/>
</dbReference>
<dbReference type="PANTHER" id="PTHR23291:SF126">
    <property type="entry name" value="BI1-LIKE PROTEIN"/>
    <property type="match status" value="1"/>
</dbReference>
<keyword evidence="2 5" id="KW-0812">Transmembrane</keyword>
<evidence type="ECO:0000256" key="2">
    <source>
        <dbReference type="ARBA" id="ARBA00022692"/>
    </source>
</evidence>
<feature type="transmembrane region" description="Helical" evidence="5">
    <location>
        <begin position="129"/>
        <end position="151"/>
    </location>
</feature>